<evidence type="ECO:0000256" key="4">
    <source>
        <dbReference type="PROSITE-ProRule" id="PRU01100"/>
    </source>
</evidence>
<dbReference type="GO" id="GO:0016985">
    <property type="term" value="F:mannan endo-1,4-beta-mannosidase activity"/>
    <property type="evidence" value="ECO:0007669"/>
    <property type="project" value="InterPro"/>
</dbReference>
<name>W4QCC4_9BACI</name>
<dbReference type="Pfam" id="PF02156">
    <property type="entry name" value="Glyco_hydro_26"/>
    <property type="match status" value="1"/>
</dbReference>
<keyword evidence="7" id="KW-1185">Reference proteome</keyword>
<dbReference type="InterPro" id="IPR017853">
    <property type="entry name" value="GH"/>
</dbReference>
<keyword evidence="2 4" id="KW-0378">Hydrolase</keyword>
<reference evidence="6" key="1">
    <citation type="journal article" date="2014" name="Genome Announc.">
        <title>Draft Genome Sequences of Three Alkaliphilic Bacillus Strains, Bacillus wakoensis JCM 9140T, Bacillus akibai JCM 9157T, and Bacillus hemicellulosilyticus JCM 9152T.</title>
        <authorList>
            <person name="Yuki M."/>
            <person name="Oshima K."/>
            <person name="Suda W."/>
            <person name="Oshida Y."/>
            <person name="Kitamura K."/>
            <person name="Iida T."/>
            <person name="Hattori M."/>
            <person name="Ohkuma M."/>
        </authorList>
    </citation>
    <scope>NUCLEOTIDE SEQUENCE [LARGE SCALE GENOMIC DNA]</scope>
    <source>
        <strain evidence="6">JCM 9152</strain>
    </source>
</reference>
<dbReference type="GO" id="GO:0006080">
    <property type="term" value="P:substituted mannan metabolic process"/>
    <property type="evidence" value="ECO:0007669"/>
    <property type="project" value="InterPro"/>
</dbReference>
<dbReference type="SUPFAM" id="SSF51445">
    <property type="entry name" value="(Trans)glycosidases"/>
    <property type="match status" value="1"/>
</dbReference>
<evidence type="ECO:0000256" key="3">
    <source>
        <dbReference type="ARBA" id="ARBA00023295"/>
    </source>
</evidence>
<comment type="caution">
    <text evidence="6">The sequence shown here is derived from an EMBL/GenBank/DDBJ whole genome shotgun (WGS) entry which is preliminary data.</text>
</comment>
<evidence type="ECO:0000256" key="1">
    <source>
        <dbReference type="ARBA" id="ARBA00007754"/>
    </source>
</evidence>
<organism evidence="6 7">
    <name type="scientific">Halalkalibacter hemicellulosilyticusJCM 9152</name>
    <dbReference type="NCBI Taxonomy" id="1236971"/>
    <lineage>
        <taxon>Bacteria</taxon>
        <taxon>Bacillati</taxon>
        <taxon>Bacillota</taxon>
        <taxon>Bacilli</taxon>
        <taxon>Bacillales</taxon>
        <taxon>Bacillaceae</taxon>
        <taxon>Halalkalibacter</taxon>
    </lineage>
</organism>
<accession>W4QCC4</accession>
<dbReference type="InterPro" id="IPR000805">
    <property type="entry name" value="Glyco_hydro_26"/>
</dbReference>
<feature type="active site" description="Proton donor" evidence="4">
    <location>
        <position position="78"/>
    </location>
</feature>
<dbReference type="Gene3D" id="3.20.20.80">
    <property type="entry name" value="Glycosidases"/>
    <property type="match status" value="1"/>
</dbReference>
<evidence type="ECO:0000313" key="7">
    <source>
        <dbReference type="Proteomes" id="UP000018895"/>
    </source>
</evidence>
<evidence type="ECO:0000259" key="5">
    <source>
        <dbReference type="PROSITE" id="PS51764"/>
    </source>
</evidence>
<keyword evidence="3 4" id="KW-0326">Glycosidase</keyword>
<dbReference type="Gene3D" id="2.60.40.10">
    <property type="entry name" value="Immunoglobulins"/>
    <property type="match status" value="1"/>
</dbReference>
<dbReference type="InterPro" id="IPR022790">
    <property type="entry name" value="GH26_dom"/>
</dbReference>
<protein>
    <submittedName>
        <fullName evidence="6">Mannan endo-1,4-beta-mannosidase</fullName>
    </submittedName>
</protein>
<gene>
    <name evidence="6" type="ORF">JCM9152_1090</name>
</gene>
<sequence>MKVAHELGGIITLSMHPDNFVTGHYYGDTDGNVVQEILPGGSKHNEFNAWLDNIAALAHELVDDNGEPIPVIFRPFHEQTGSWFWWGASTTTPEQYKAIFRYTVEYLRDAKGVHNFLYGFSPGAGPAGDLDRYLETYPGDNYVDILGIDNYDSKSNAGSDAWLSGMVKDLAMISKLAEERGKVSAFTEFGYSAEGMSQTGDALDWYTRVLNAIKADEDARNISYMLTWANFGWPNNIFVPYRDVNGDLGGDHELLPDFVQFYEDEYSAFREDINESVYNRNESYIVADHEPFMYVVSPTTGTYITGSSVVLRAKVVNDEDPSVTYQVAGSEEVYEMTLDENGYYSADYIPTAPKNGAL</sequence>
<feature type="domain" description="GH26" evidence="5">
    <location>
        <begin position="1"/>
        <end position="271"/>
    </location>
</feature>
<dbReference type="EMBL" id="BAUU01000006">
    <property type="protein sequence ID" value="GAE29711.1"/>
    <property type="molecule type" value="Genomic_DNA"/>
</dbReference>
<dbReference type="AlphaFoldDB" id="W4QCC4"/>
<feature type="active site" description="Nucleophile" evidence="4">
    <location>
        <position position="188"/>
    </location>
</feature>
<dbReference type="InterPro" id="IPR013783">
    <property type="entry name" value="Ig-like_fold"/>
</dbReference>
<dbReference type="PANTHER" id="PTHR40079:SF4">
    <property type="entry name" value="GH26 DOMAIN-CONTAINING PROTEIN-RELATED"/>
    <property type="match status" value="1"/>
</dbReference>
<evidence type="ECO:0000256" key="2">
    <source>
        <dbReference type="ARBA" id="ARBA00022801"/>
    </source>
</evidence>
<dbReference type="PRINTS" id="PR00739">
    <property type="entry name" value="GLHYDRLASE26"/>
</dbReference>
<dbReference type="PANTHER" id="PTHR40079">
    <property type="entry name" value="MANNAN ENDO-1,4-BETA-MANNOSIDASE E-RELATED"/>
    <property type="match status" value="1"/>
</dbReference>
<proteinExistence type="inferred from homology"/>
<dbReference type="Proteomes" id="UP000018895">
    <property type="component" value="Unassembled WGS sequence"/>
</dbReference>
<evidence type="ECO:0000313" key="6">
    <source>
        <dbReference type="EMBL" id="GAE29711.1"/>
    </source>
</evidence>
<dbReference type="PROSITE" id="PS51764">
    <property type="entry name" value="GH26"/>
    <property type="match status" value="1"/>
</dbReference>
<comment type="similarity">
    <text evidence="1 4">Belongs to the glycosyl hydrolase 26 family.</text>
</comment>
<dbReference type="STRING" id="1236971.JCM9152_1090"/>